<dbReference type="GO" id="GO:0050482">
    <property type="term" value="P:arachidonate secretion"/>
    <property type="evidence" value="ECO:0007669"/>
    <property type="project" value="InterPro"/>
</dbReference>
<dbReference type="Gene3D" id="1.20.90.10">
    <property type="entry name" value="Phospholipase A2 domain"/>
    <property type="match status" value="1"/>
</dbReference>
<dbReference type="InterPro" id="IPR033113">
    <property type="entry name" value="PLA2_histidine"/>
</dbReference>
<dbReference type="PROSITE" id="PS00118">
    <property type="entry name" value="PA2_HIS"/>
    <property type="match status" value="1"/>
</dbReference>
<dbReference type="GO" id="GO:0005509">
    <property type="term" value="F:calcium ion binding"/>
    <property type="evidence" value="ECO:0007669"/>
    <property type="project" value="InterPro"/>
</dbReference>
<reference evidence="4" key="2">
    <citation type="submission" date="2023-03" db="EMBL/GenBank/DDBJ databases">
        <authorList>
            <person name="Inwood S.N."/>
            <person name="Skelly J.G."/>
            <person name="Guhlin J."/>
            <person name="Harrop T.W.R."/>
            <person name="Goldson S.G."/>
            <person name="Dearden P.K."/>
        </authorList>
    </citation>
    <scope>NUCLEOTIDE SEQUENCE</scope>
    <source>
        <strain evidence="4">Irish</strain>
        <tissue evidence="4">Whole body</tissue>
    </source>
</reference>
<keyword evidence="2" id="KW-0964">Secreted</keyword>
<evidence type="ECO:0000256" key="2">
    <source>
        <dbReference type="ARBA" id="ARBA00022525"/>
    </source>
</evidence>
<comment type="caution">
    <text evidence="4">The sequence shown here is derived from an EMBL/GenBank/DDBJ whole genome shotgun (WGS) entry which is preliminary data.</text>
</comment>
<dbReference type="GO" id="GO:0006644">
    <property type="term" value="P:phospholipid metabolic process"/>
    <property type="evidence" value="ECO:0007669"/>
    <property type="project" value="InterPro"/>
</dbReference>
<name>A0AA39FAN4_9HYME</name>
<reference evidence="4" key="1">
    <citation type="journal article" date="2023" name="bioRxiv">
        <title>Scaffold-level genome assemblies of two parasitoid biocontrol wasps reveal the parthenogenesis mechanism and an associated novel virus.</title>
        <authorList>
            <person name="Inwood S."/>
            <person name="Skelly J."/>
            <person name="Guhlin J."/>
            <person name="Harrop T."/>
            <person name="Goldson S."/>
            <person name="Dearden P."/>
        </authorList>
    </citation>
    <scope>NUCLEOTIDE SEQUENCE</scope>
    <source>
        <strain evidence="4">Irish</strain>
        <tissue evidence="4">Whole body</tissue>
    </source>
</reference>
<evidence type="ECO:0008006" key="6">
    <source>
        <dbReference type="Google" id="ProtNLM"/>
    </source>
</evidence>
<keyword evidence="3" id="KW-0472">Membrane</keyword>
<proteinExistence type="predicted"/>
<dbReference type="SUPFAM" id="SSF48619">
    <property type="entry name" value="Phospholipase A2, PLA2"/>
    <property type="match status" value="1"/>
</dbReference>
<evidence type="ECO:0000313" key="5">
    <source>
        <dbReference type="Proteomes" id="UP001168990"/>
    </source>
</evidence>
<keyword evidence="3" id="KW-0812">Transmembrane</keyword>
<dbReference type="GO" id="GO:0005576">
    <property type="term" value="C:extracellular region"/>
    <property type="evidence" value="ECO:0007669"/>
    <property type="project" value="UniProtKB-SubCell"/>
</dbReference>
<dbReference type="InterPro" id="IPR010711">
    <property type="entry name" value="PLA2G12"/>
</dbReference>
<evidence type="ECO:0000313" key="4">
    <source>
        <dbReference type="EMBL" id="KAK0166052.1"/>
    </source>
</evidence>
<dbReference type="Proteomes" id="UP001168990">
    <property type="component" value="Unassembled WGS sequence"/>
</dbReference>
<dbReference type="PANTHER" id="PTHR12824">
    <property type="entry name" value="GROUP XII SECRETORY PHOSPHOLIPASE A2 FAMILY MEMBER"/>
    <property type="match status" value="1"/>
</dbReference>
<organism evidence="4 5">
    <name type="scientific">Microctonus aethiopoides</name>
    <dbReference type="NCBI Taxonomy" id="144406"/>
    <lineage>
        <taxon>Eukaryota</taxon>
        <taxon>Metazoa</taxon>
        <taxon>Ecdysozoa</taxon>
        <taxon>Arthropoda</taxon>
        <taxon>Hexapoda</taxon>
        <taxon>Insecta</taxon>
        <taxon>Pterygota</taxon>
        <taxon>Neoptera</taxon>
        <taxon>Endopterygota</taxon>
        <taxon>Hymenoptera</taxon>
        <taxon>Apocrita</taxon>
        <taxon>Ichneumonoidea</taxon>
        <taxon>Braconidae</taxon>
        <taxon>Euphorinae</taxon>
        <taxon>Microctonus</taxon>
    </lineage>
</organism>
<accession>A0AA39FAN4</accession>
<dbReference type="PANTHER" id="PTHR12824:SF8">
    <property type="entry name" value="GXIVSPLA2, ISOFORM A"/>
    <property type="match status" value="1"/>
</dbReference>
<sequence length="208" mass="23285">MDLFRYRKIFIYILTFMAYAWSGYGAGLLTNLRDAVLAAETVFGDFFQNAVTVAKKIKDIHEVFDAAVEENCIYKCSSGLIPKPDKNHLPQSDGCGSLGLEINSDYLPLSEMTKCCDQHDICYDTCNNVKEKCDLDFKRCLYKYCEGYQSSGAGTIVNTCKAAAKMLFMGTMTLGCKSYRDAQGKACWCGDKTKTKGKRSRWFNGAEL</sequence>
<feature type="transmembrane region" description="Helical" evidence="3">
    <location>
        <begin position="9"/>
        <end position="29"/>
    </location>
</feature>
<evidence type="ECO:0000256" key="1">
    <source>
        <dbReference type="ARBA" id="ARBA00004613"/>
    </source>
</evidence>
<dbReference type="InterPro" id="IPR036444">
    <property type="entry name" value="PLipase_A2_dom_sf"/>
</dbReference>
<dbReference type="GO" id="GO:0004623">
    <property type="term" value="F:phospholipase A2 activity"/>
    <property type="evidence" value="ECO:0007669"/>
    <property type="project" value="InterPro"/>
</dbReference>
<dbReference type="Pfam" id="PF06951">
    <property type="entry name" value="PLA2G12"/>
    <property type="match status" value="1"/>
</dbReference>
<dbReference type="EMBL" id="JAQQBS010001422">
    <property type="protein sequence ID" value="KAK0166052.1"/>
    <property type="molecule type" value="Genomic_DNA"/>
</dbReference>
<dbReference type="GO" id="GO:0016042">
    <property type="term" value="P:lipid catabolic process"/>
    <property type="evidence" value="ECO:0007669"/>
    <property type="project" value="InterPro"/>
</dbReference>
<gene>
    <name evidence="4" type="ORF">PV328_004505</name>
</gene>
<keyword evidence="3" id="KW-1133">Transmembrane helix</keyword>
<comment type="subcellular location">
    <subcellularLocation>
        <location evidence="1">Secreted</location>
    </subcellularLocation>
</comment>
<evidence type="ECO:0000256" key="3">
    <source>
        <dbReference type="SAM" id="Phobius"/>
    </source>
</evidence>
<keyword evidence="5" id="KW-1185">Reference proteome</keyword>
<dbReference type="AlphaFoldDB" id="A0AA39FAN4"/>
<protein>
    <recommendedName>
        <fullName evidence="6">Group XIIA secretory phospholipase A2</fullName>
    </recommendedName>
</protein>